<dbReference type="EMBL" id="WKMW01000003">
    <property type="protein sequence ID" value="MRY83329.1"/>
    <property type="molecule type" value="Genomic_DNA"/>
</dbReference>
<proteinExistence type="predicted"/>
<reference evidence="9 10" key="2">
    <citation type="journal article" date="2019" name="Nat. Med.">
        <title>A library of human gut bacterial isolates paired with longitudinal multiomics data enables mechanistic microbiome research.</title>
        <authorList>
            <person name="Poyet M."/>
            <person name="Groussin M."/>
            <person name="Gibbons S.M."/>
            <person name="Avila-Pacheco J."/>
            <person name="Jiang X."/>
            <person name="Kearney S.M."/>
            <person name="Perrotta A.R."/>
            <person name="Berdy B."/>
            <person name="Zhao S."/>
            <person name="Lieberman T.D."/>
            <person name="Swanson P.K."/>
            <person name="Smith M."/>
            <person name="Roesemann S."/>
            <person name="Alexander J.E."/>
            <person name="Rich S.A."/>
            <person name="Livny J."/>
            <person name="Vlamakis H."/>
            <person name="Clish C."/>
            <person name="Bullock K."/>
            <person name="Deik A."/>
            <person name="Scott J."/>
            <person name="Pierce K.A."/>
            <person name="Xavier R.J."/>
            <person name="Alm E.J."/>
        </authorList>
    </citation>
    <scope>NUCLEOTIDE SEQUENCE [LARGE SCALE GENOMIC DNA]</scope>
    <source>
        <strain evidence="7 10">BIOML-A10</strain>
        <strain evidence="6 9">BIOML-A11</strain>
    </source>
</reference>
<dbReference type="EMBL" id="CZBM01000013">
    <property type="protein sequence ID" value="CUQ44747.1"/>
    <property type="molecule type" value="Genomic_DNA"/>
</dbReference>
<keyword evidence="3" id="KW-0998">Cell outer membrane</keyword>
<evidence type="ECO:0000313" key="8">
    <source>
        <dbReference type="Proteomes" id="UP000095332"/>
    </source>
</evidence>
<dbReference type="InterPro" id="IPR041700">
    <property type="entry name" value="OMP_b-brl_3"/>
</dbReference>
<evidence type="ECO:0000313" key="6">
    <source>
        <dbReference type="EMBL" id="MRY83329.1"/>
    </source>
</evidence>
<protein>
    <submittedName>
        <fullName evidence="6">TonB-dependent receptor</fullName>
    </submittedName>
</protein>
<evidence type="ECO:0000256" key="3">
    <source>
        <dbReference type="ARBA" id="ARBA00023237"/>
    </source>
</evidence>
<accession>A0A174WKE0</accession>
<dbReference type="Proteomes" id="UP000095332">
    <property type="component" value="Unassembled WGS sequence"/>
</dbReference>
<evidence type="ECO:0000256" key="1">
    <source>
        <dbReference type="ARBA" id="ARBA00004442"/>
    </source>
</evidence>
<evidence type="ECO:0000313" key="9">
    <source>
        <dbReference type="Proteomes" id="UP000450599"/>
    </source>
</evidence>
<reference evidence="5 8" key="1">
    <citation type="submission" date="2015-09" db="EMBL/GenBank/DDBJ databases">
        <authorList>
            <consortium name="Pathogen Informatics"/>
        </authorList>
    </citation>
    <scope>NUCLEOTIDE SEQUENCE [LARGE SCALE GENOMIC DNA]</scope>
    <source>
        <strain evidence="5 8">2789STDY5834948</strain>
    </source>
</reference>
<dbReference type="Pfam" id="PF14905">
    <property type="entry name" value="OMP_b-brl_3"/>
    <property type="match status" value="1"/>
</dbReference>
<feature type="domain" description="Outer membrane protein beta-barrel" evidence="4">
    <location>
        <begin position="366"/>
        <end position="765"/>
    </location>
</feature>
<evidence type="ECO:0000313" key="7">
    <source>
        <dbReference type="EMBL" id="MRZ05705.1"/>
    </source>
</evidence>
<keyword evidence="6" id="KW-0675">Receptor</keyword>
<evidence type="ECO:0000256" key="2">
    <source>
        <dbReference type="ARBA" id="ARBA00023136"/>
    </source>
</evidence>
<dbReference type="Gene3D" id="2.40.170.20">
    <property type="entry name" value="TonB-dependent receptor, beta-barrel domain"/>
    <property type="match status" value="1"/>
</dbReference>
<dbReference type="InterPro" id="IPR036942">
    <property type="entry name" value="Beta-barrel_TonB_sf"/>
</dbReference>
<dbReference type="AlphaFoldDB" id="A0A174WKE0"/>
<evidence type="ECO:0000313" key="5">
    <source>
        <dbReference type="EMBL" id="CUQ44747.1"/>
    </source>
</evidence>
<dbReference type="SUPFAM" id="SSF56935">
    <property type="entry name" value="Porins"/>
    <property type="match status" value="1"/>
</dbReference>
<dbReference type="EMBL" id="WKMX01000005">
    <property type="protein sequence ID" value="MRZ05705.1"/>
    <property type="molecule type" value="Genomic_DNA"/>
</dbReference>
<dbReference type="Proteomes" id="UP000471216">
    <property type="component" value="Unassembled WGS sequence"/>
</dbReference>
<name>A0A174WKE0_PARDI</name>
<keyword evidence="2" id="KW-0472">Membrane</keyword>
<dbReference type="GO" id="GO:0009279">
    <property type="term" value="C:cell outer membrane"/>
    <property type="evidence" value="ECO:0007669"/>
    <property type="project" value="UniProtKB-SubCell"/>
</dbReference>
<dbReference type="SUPFAM" id="SSF49464">
    <property type="entry name" value="Carboxypeptidase regulatory domain-like"/>
    <property type="match status" value="1"/>
</dbReference>
<sequence length="792" mass="89003">MVRFLLLSLWILAIGGGRAQKISGQTVYKAHVSDAEGNAVEYATAVLLSGEKQVGGAVANSDGDFSMEAEAGKYRLVVQCLGYEPLRKELILPIKRRDSLILDLSSHVLREVVVQAKNIERKADRFIMSVMPSAGKDGTELLSQAPGVWLSDETISINGAQGTKVFVDDREIRLTGEELLAYLRSLKSEDIKRIEVIPIAGVEYEASTKGGVIKISLRRHPDNGMQGYVSLGTSLSPSLQGYIPSASVNARVGKWSLNGAVSGTFTPRDKGEMNSNREYGTVGNKFVSQSLYDTDSKYGNGRVGAIFEIDSLNSVGAEIEYINQASDGTSWSQTDLVKNSYPMKSTGNYRQKDDYNTFSATVNYLRKMDERGSIFKVIADFVNKRSTGDNLHTIRYEQSNWSRDTVYRSHAAADYDMATTDISFQKNLRKKMSLKIGAKYTYMLMDDHSLYEGLTSSGSWIPNEEYGYTLRYNENIVGAYASFSAEIKNWSFAAGVRAEYSKTSDRSEDFSRDYLDLFPNLSVTYAFDPIKRWMLVGQYARNIERPPFYTLNPNRIQSSDYSYQIGNPYLRPTYINRFSVTLVYNYRYTVTVGGNLHHDLIREFCKQDVANPDVSYITYENHDRENHWFVAVSLPYQPFTWCNLTGNFIGVRQDIRMTELSSFLSHYLGFANAIATFTLSAGFTVEARYSGTSRLYSGNSEVAPRHTVGVMARKKLLNDKLLLAVSVDNIFNQANEYASTLDVYRTSSRYENGLTGRVFKVALTWNFNSGKKVRKSKIEIGSSSERSRLNEK</sequence>
<organism evidence="5 8">
    <name type="scientific">Parabacteroides distasonis</name>
    <dbReference type="NCBI Taxonomy" id="823"/>
    <lineage>
        <taxon>Bacteria</taxon>
        <taxon>Pseudomonadati</taxon>
        <taxon>Bacteroidota</taxon>
        <taxon>Bacteroidia</taxon>
        <taxon>Bacteroidales</taxon>
        <taxon>Tannerellaceae</taxon>
        <taxon>Parabacteroides</taxon>
    </lineage>
</organism>
<gene>
    <name evidence="5" type="ORF">ERS852560_02969</name>
    <name evidence="7" type="ORF">GKD54_05610</name>
    <name evidence="6" type="ORF">GKD58_03415</name>
</gene>
<dbReference type="InterPro" id="IPR008969">
    <property type="entry name" value="CarboxyPept-like_regulatory"/>
</dbReference>
<comment type="subcellular location">
    <subcellularLocation>
        <location evidence="1">Cell outer membrane</location>
    </subcellularLocation>
</comment>
<evidence type="ECO:0000313" key="10">
    <source>
        <dbReference type="Proteomes" id="UP000471216"/>
    </source>
</evidence>
<dbReference type="Proteomes" id="UP000450599">
    <property type="component" value="Unassembled WGS sequence"/>
</dbReference>
<evidence type="ECO:0000259" key="4">
    <source>
        <dbReference type="Pfam" id="PF14905"/>
    </source>
</evidence>
<dbReference type="RefSeq" id="WP_057329026.1">
    <property type="nucleotide sequence ID" value="NZ_CZBM01000013.1"/>
</dbReference>